<gene>
    <name evidence="4" type="ORF">D3872_18340</name>
</gene>
<protein>
    <submittedName>
        <fullName evidence="4">CAP domain-containing protein</fullName>
    </submittedName>
</protein>
<evidence type="ECO:0000256" key="2">
    <source>
        <dbReference type="SAM" id="SignalP"/>
    </source>
</evidence>
<organism evidence="4 5">
    <name type="scientific">Massilia cavernae</name>
    <dbReference type="NCBI Taxonomy" id="2320864"/>
    <lineage>
        <taxon>Bacteria</taxon>
        <taxon>Pseudomonadati</taxon>
        <taxon>Pseudomonadota</taxon>
        <taxon>Betaproteobacteria</taxon>
        <taxon>Burkholderiales</taxon>
        <taxon>Oxalobacteraceae</taxon>
        <taxon>Telluria group</taxon>
        <taxon>Massilia</taxon>
    </lineage>
</organism>
<keyword evidence="5" id="KW-1185">Reference proteome</keyword>
<keyword evidence="2" id="KW-0732">Signal</keyword>
<dbReference type="EMBL" id="QYUP01000142">
    <property type="protein sequence ID" value="RJG11692.1"/>
    <property type="molecule type" value="Genomic_DNA"/>
</dbReference>
<dbReference type="PANTHER" id="PTHR31157">
    <property type="entry name" value="SCP DOMAIN-CONTAINING PROTEIN"/>
    <property type="match status" value="1"/>
</dbReference>
<dbReference type="InterPro" id="IPR035940">
    <property type="entry name" value="CAP_sf"/>
</dbReference>
<dbReference type="Pfam" id="PF00188">
    <property type="entry name" value="CAP"/>
    <property type="match status" value="1"/>
</dbReference>
<dbReference type="Proteomes" id="UP000284006">
    <property type="component" value="Unassembled WGS sequence"/>
</dbReference>
<evidence type="ECO:0000256" key="1">
    <source>
        <dbReference type="SAM" id="MobiDB-lite"/>
    </source>
</evidence>
<dbReference type="OrthoDB" id="5372233at2"/>
<proteinExistence type="predicted"/>
<dbReference type="CDD" id="cd05379">
    <property type="entry name" value="CAP_bacterial"/>
    <property type="match status" value="1"/>
</dbReference>
<evidence type="ECO:0000313" key="5">
    <source>
        <dbReference type="Proteomes" id="UP000284006"/>
    </source>
</evidence>
<evidence type="ECO:0000259" key="3">
    <source>
        <dbReference type="Pfam" id="PF00188"/>
    </source>
</evidence>
<dbReference type="Gene3D" id="3.40.33.10">
    <property type="entry name" value="CAP"/>
    <property type="match status" value="1"/>
</dbReference>
<feature type="region of interest" description="Disordered" evidence="1">
    <location>
        <begin position="29"/>
        <end position="50"/>
    </location>
</feature>
<feature type="signal peptide" evidence="2">
    <location>
        <begin position="1"/>
        <end position="28"/>
    </location>
</feature>
<reference evidence="4 5" key="1">
    <citation type="submission" date="2018-09" db="EMBL/GenBank/DDBJ databases">
        <authorList>
            <person name="Zhu H."/>
        </authorList>
    </citation>
    <scope>NUCLEOTIDE SEQUENCE [LARGE SCALE GENOMIC DNA]</scope>
    <source>
        <strain evidence="4 5">K1S02-61</strain>
    </source>
</reference>
<dbReference type="PROSITE" id="PS51257">
    <property type="entry name" value="PROKAR_LIPOPROTEIN"/>
    <property type="match status" value="1"/>
</dbReference>
<dbReference type="SUPFAM" id="SSF55797">
    <property type="entry name" value="PR-1-like"/>
    <property type="match status" value="1"/>
</dbReference>
<dbReference type="InterPro" id="IPR014044">
    <property type="entry name" value="CAP_dom"/>
</dbReference>
<evidence type="ECO:0000313" key="4">
    <source>
        <dbReference type="EMBL" id="RJG11692.1"/>
    </source>
</evidence>
<name>A0A418XGU8_9BURK</name>
<feature type="domain" description="SCP" evidence="3">
    <location>
        <begin position="66"/>
        <end position="190"/>
    </location>
</feature>
<feature type="chain" id="PRO_5019474299" evidence="2">
    <location>
        <begin position="29"/>
        <end position="320"/>
    </location>
</feature>
<comment type="caution">
    <text evidence="4">The sequence shown here is derived from an EMBL/GenBank/DDBJ whole genome shotgun (WGS) entry which is preliminary data.</text>
</comment>
<sequence length="320" mass="34041">MSVFERWRIHTASLAAALLLAACGGGGGSDAPAQLATPDTPTSVAPQEPGAPTLTNNIAMDGMNWVNYRRAQAGLPVLTRNELIDRAAQGHSDYQKTNNTITHDQTAGKPGFTGERLGDRLTAAGYIFANTTYAHGEVISATSNNSGFYMVDELIAAIYHRFVIFEPRFREIGTGAATTNAGYTYFTSDFATRNGYGPGIGRGNLVTWPANDATGVATNFFSDYEAPDPVAGVNEVGYPVSVHADIDAVITVQSFTIRPRGGADLAVKMLRSGEDPNTTTRSAAAIVPLAVLRARTTYDVTFTGTVSQAAVSRTWSFTTR</sequence>
<dbReference type="PANTHER" id="PTHR31157:SF1">
    <property type="entry name" value="SCP DOMAIN-CONTAINING PROTEIN"/>
    <property type="match status" value="1"/>
</dbReference>
<dbReference type="AlphaFoldDB" id="A0A418XGU8"/>
<accession>A0A418XGU8</accession>
<dbReference type="RefSeq" id="WP_119812163.1">
    <property type="nucleotide sequence ID" value="NZ_QYUP01000142.1"/>
</dbReference>